<dbReference type="Proteomes" id="UP000239589">
    <property type="component" value="Unassembled WGS sequence"/>
</dbReference>
<protein>
    <submittedName>
        <fullName evidence="1">Nuclease</fullName>
    </submittedName>
</protein>
<comment type="caution">
    <text evidence="1">The sequence shown here is derived from an EMBL/GenBank/DDBJ whole genome shotgun (WGS) entry which is preliminary data.</text>
</comment>
<proteinExistence type="predicted"/>
<dbReference type="AlphaFoldDB" id="A0A2S6CXX9"/>
<evidence type="ECO:0000313" key="2">
    <source>
        <dbReference type="Proteomes" id="UP000239589"/>
    </source>
</evidence>
<dbReference type="SUPFAM" id="SSF82602">
    <property type="entry name" value="Nuclease A inhibitor (NuiA)"/>
    <property type="match status" value="1"/>
</dbReference>
<evidence type="ECO:0000313" key="1">
    <source>
        <dbReference type="EMBL" id="PPJ64567.1"/>
    </source>
</evidence>
<organism evidence="1 2">
    <name type="scientific">Cuspidothrix issatschenkoi CHARLIE-1</name>
    <dbReference type="NCBI Taxonomy" id="2052836"/>
    <lineage>
        <taxon>Bacteria</taxon>
        <taxon>Bacillati</taxon>
        <taxon>Cyanobacteriota</taxon>
        <taxon>Cyanophyceae</taxon>
        <taxon>Nostocales</taxon>
        <taxon>Aphanizomenonaceae</taxon>
        <taxon>Cuspidothrix</taxon>
    </lineage>
</organism>
<keyword evidence="2" id="KW-1185">Reference proteome</keyword>
<dbReference type="Gene3D" id="3.40.1460.10">
    <property type="entry name" value="Nuclease A inhibitor-like"/>
    <property type="match status" value="1"/>
</dbReference>
<dbReference type="EMBL" id="PGEM01000025">
    <property type="protein sequence ID" value="PPJ64567.1"/>
    <property type="molecule type" value="Genomic_DNA"/>
</dbReference>
<dbReference type="Pfam" id="PF07924">
    <property type="entry name" value="NuiA"/>
    <property type="match status" value="1"/>
</dbReference>
<dbReference type="OrthoDB" id="574253at2"/>
<reference evidence="1 2" key="1">
    <citation type="submission" date="2018-02" db="EMBL/GenBank/DDBJ databases">
        <title>Discovery of a pederin family compound in a non-symbiotic bloom-forming cyanobacterium.</title>
        <authorList>
            <person name="Kust A."/>
            <person name="Mares J."/>
            <person name="Jokela J."/>
            <person name="Urajova P."/>
            <person name="Hajek J."/>
            <person name="Saurav K."/>
            <person name="Voracova K."/>
            <person name="Fewer D.P."/>
            <person name="Haapaniemi E."/>
            <person name="Permi P."/>
            <person name="Rehakova K."/>
            <person name="Sivonen K."/>
            <person name="Hrouzek P."/>
        </authorList>
    </citation>
    <scope>NUCLEOTIDE SEQUENCE [LARGE SCALE GENOMIC DNA]</scope>
    <source>
        <strain evidence="1 2">CHARLIE-1</strain>
    </source>
</reference>
<gene>
    <name evidence="1" type="ORF">CUN59_04065</name>
</gene>
<dbReference type="RefSeq" id="WP_104386632.1">
    <property type="nucleotide sequence ID" value="NZ_PGEM01000025.1"/>
</dbReference>
<dbReference type="InterPro" id="IPR036587">
    <property type="entry name" value="NucleaseA_inhib-like_sf"/>
</dbReference>
<name>A0A2S6CXX9_9CYAN</name>
<accession>A0A2S6CXX9</accession>
<dbReference type="InterPro" id="IPR012489">
    <property type="entry name" value="NucleaseA_inhib-like"/>
</dbReference>
<sequence length="128" mass="14258">MTNTTNILKQATDGLLMMSESECPFEVFTWESTALNEATLLEKTGHCQGTPVKLVEIDNFFKNSVSEKDWHEDEEKATVKKFKNLVNVLKTNLTNLQGYKIGSKEIDVYILGNTPDGIAGISTKVVET</sequence>